<dbReference type="Pfam" id="PF00646">
    <property type="entry name" value="F-box"/>
    <property type="match status" value="1"/>
</dbReference>
<dbReference type="PANTHER" id="PTHR32212:SF461">
    <property type="entry name" value="F-BOX DOMAIN-CONTAINING PROTEIN"/>
    <property type="match status" value="1"/>
</dbReference>
<reference evidence="3" key="1">
    <citation type="journal article" date="2019" name="Toxins">
        <title>Detection of Abrin-Like and Prepropulchellin-Like Toxin Genes and Transcripts Using Whole Genome Sequencing and Full-Length Transcript Sequencing of Abrus precatorius.</title>
        <authorList>
            <person name="Hovde B.T."/>
            <person name="Daligault H.E."/>
            <person name="Hanschen E.R."/>
            <person name="Kunde Y.A."/>
            <person name="Johnson M.B."/>
            <person name="Starkenburg S.R."/>
            <person name="Johnson S.L."/>
        </authorList>
    </citation>
    <scope>NUCLEOTIDE SEQUENCE [LARGE SCALE GENOMIC DNA]</scope>
</reference>
<evidence type="ECO:0000259" key="2">
    <source>
        <dbReference type="PROSITE" id="PS50181"/>
    </source>
</evidence>
<dbReference type="Gene3D" id="3.80.10.10">
    <property type="entry name" value="Ribonuclease Inhibitor"/>
    <property type="match status" value="1"/>
</dbReference>
<gene>
    <name evidence="4" type="primary">LOC113874577</name>
</gene>
<dbReference type="PANTHER" id="PTHR32212">
    <property type="entry name" value="CYCLIN-LIKE F-BOX"/>
    <property type="match status" value="1"/>
</dbReference>
<dbReference type="GeneID" id="113874577"/>
<dbReference type="InterPro" id="IPR001810">
    <property type="entry name" value="F-box_dom"/>
</dbReference>
<name>A0A8B8MLW1_ABRPR</name>
<dbReference type="SUPFAM" id="SSF81383">
    <property type="entry name" value="F-box domain"/>
    <property type="match status" value="1"/>
</dbReference>
<reference evidence="4" key="2">
    <citation type="submission" date="2025-08" db="UniProtKB">
        <authorList>
            <consortium name="RefSeq"/>
        </authorList>
    </citation>
    <scope>IDENTIFICATION</scope>
    <source>
        <tissue evidence="4">Young leaves</tissue>
    </source>
</reference>
<dbReference type="InterPro" id="IPR053781">
    <property type="entry name" value="F-box_AtFBL13-like"/>
</dbReference>
<dbReference type="AlphaFoldDB" id="A0A8B8MLW1"/>
<dbReference type="InterPro" id="IPR036047">
    <property type="entry name" value="F-box-like_dom_sf"/>
</dbReference>
<evidence type="ECO:0000313" key="3">
    <source>
        <dbReference type="Proteomes" id="UP000694853"/>
    </source>
</evidence>
<dbReference type="SUPFAM" id="SSF52058">
    <property type="entry name" value="L domain-like"/>
    <property type="match status" value="1"/>
</dbReference>
<dbReference type="SMART" id="SM00256">
    <property type="entry name" value="FBOX"/>
    <property type="match status" value="1"/>
</dbReference>
<organism evidence="3 4">
    <name type="scientific">Abrus precatorius</name>
    <name type="common">Indian licorice</name>
    <name type="synonym">Glycine abrus</name>
    <dbReference type="NCBI Taxonomy" id="3816"/>
    <lineage>
        <taxon>Eukaryota</taxon>
        <taxon>Viridiplantae</taxon>
        <taxon>Streptophyta</taxon>
        <taxon>Embryophyta</taxon>
        <taxon>Tracheophyta</taxon>
        <taxon>Spermatophyta</taxon>
        <taxon>Magnoliopsida</taxon>
        <taxon>eudicotyledons</taxon>
        <taxon>Gunneridae</taxon>
        <taxon>Pentapetalae</taxon>
        <taxon>rosids</taxon>
        <taxon>fabids</taxon>
        <taxon>Fabales</taxon>
        <taxon>Fabaceae</taxon>
        <taxon>Papilionoideae</taxon>
        <taxon>50 kb inversion clade</taxon>
        <taxon>NPAAA clade</taxon>
        <taxon>indigoferoid/millettioid clade</taxon>
        <taxon>Abreae</taxon>
        <taxon>Abrus</taxon>
    </lineage>
</organism>
<feature type="domain" description="F-box" evidence="2">
    <location>
        <begin position="42"/>
        <end position="91"/>
    </location>
</feature>
<dbReference type="OrthoDB" id="1848700at2759"/>
<feature type="region of interest" description="Disordered" evidence="1">
    <location>
        <begin position="1"/>
        <end position="43"/>
    </location>
</feature>
<evidence type="ECO:0000256" key="1">
    <source>
        <dbReference type="SAM" id="MobiDB-lite"/>
    </source>
</evidence>
<dbReference type="PROSITE" id="PS50181">
    <property type="entry name" value="FBOX"/>
    <property type="match status" value="1"/>
</dbReference>
<dbReference type="InterPro" id="IPR032675">
    <property type="entry name" value="LRR_dom_sf"/>
</dbReference>
<dbReference type="KEGG" id="aprc:113874577"/>
<keyword evidence="3" id="KW-1185">Reference proteome</keyword>
<dbReference type="RefSeq" id="XP_027368597.1">
    <property type="nucleotide sequence ID" value="XM_027512796.1"/>
</dbReference>
<proteinExistence type="predicted"/>
<evidence type="ECO:0000313" key="4">
    <source>
        <dbReference type="RefSeq" id="XP_027368597.1"/>
    </source>
</evidence>
<sequence>MKNSFEIEGGNTLKFKRQEQSNRRNNNNNKNQKEKKRRTVKEDRLSNLPDEVIHSILSFVDATTAVQTSVLSKRWKHLWTSVPVLNLYDDFFDDPSLFQCFVQQFLAHRDASAKVQGLSFACQAELNDGNMVDSIIDYVTQTPVSTNIKFISMVAECGIEKLPQLSLCQSLTTLKLEDIATEITTLDFVSLEELYLFDCRFECVEEFLDPFRGCANLKCLFMHGCQYYGDIEVLIISAPQLTELSISNMRVDEVFDSDCVIELFTPKLRSFSYSDSDLYDFSPMVDLSFVEKVDIVLECLTTDADLCYQLIDLFEAMGSAKFVSLSPAIIEVLSMFPALLDGRSSPFTRVQSFELNMDTPSFFAIPTNVMAYLFG</sequence>
<dbReference type="Proteomes" id="UP000694853">
    <property type="component" value="Unplaced"/>
</dbReference>
<dbReference type="Gene3D" id="1.20.1280.50">
    <property type="match status" value="1"/>
</dbReference>
<dbReference type="CDD" id="cd22160">
    <property type="entry name" value="F-box_AtFBL13-like"/>
    <property type="match status" value="1"/>
</dbReference>
<protein>
    <submittedName>
        <fullName evidence="4">F-box/FBD/LRR-repeat protein At1g78760</fullName>
    </submittedName>
</protein>
<accession>A0A8B8MLW1</accession>